<sequence length="225" mass="24994">MQQDLLWWWRVLHTPCLNGVPLEFFNKLPVPDITVEMDASDFGLCALDISSQEALTYQFTDAERGLVTAFNAGAPNGFDINFRELLSCAFAVHAWGHQWVSRVPSGGRPCHIQFRIDNTSAVAWQNKLASRNPRAQVLIRLLSWWGTSFKLRFSASHVTGIDNIRADAGSRIAASPSYVAQFTSLISGWSQVSPQIDIQGLTDIWLRISEHTPLPTPPSTSTTAL</sequence>
<name>A0A9W6WNX9_9STRA</name>
<proteinExistence type="predicted"/>
<dbReference type="PANTHER" id="PTHR33050:SF7">
    <property type="entry name" value="RIBONUCLEASE H"/>
    <property type="match status" value="1"/>
</dbReference>
<evidence type="ECO:0000313" key="1">
    <source>
        <dbReference type="EMBL" id="GMF21048.1"/>
    </source>
</evidence>
<dbReference type="CDD" id="cd09275">
    <property type="entry name" value="RNase_HI_RT_DIRS1"/>
    <property type="match status" value="1"/>
</dbReference>
<dbReference type="OrthoDB" id="101778at2759"/>
<organism evidence="1 2">
    <name type="scientific">Phytophthora fragariaefolia</name>
    <dbReference type="NCBI Taxonomy" id="1490495"/>
    <lineage>
        <taxon>Eukaryota</taxon>
        <taxon>Sar</taxon>
        <taxon>Stramenopiles</taxon>
        <taxon>Oomycota</taxon>
        <taxon>Peronosporomycetes</taxon>
        <taxon>Peronosporales</taxon>
        <taxon>Peronosporaceae</taxon>
        <taxon>Phytophthora</taxon>
    </lineage>
</organism>
<dbReference type="PANTHER" id="PTHR33050">
    <property type="entry name" value="REVERSE TRANSCRIPTASE DOMAIN-CONTAINING PROTEIN"/>
    <property type="match status" value="1"/>
</dbReference>
<comment type="caution">
    <text evidence="1">The sequence shown here is derived from an EMBL/GenBank/DDBJ whole genome shotgun (WGS) entry which is preliminary data.</text>
</comment>
<dbReference type="AlphaFoldDB" id="A0A9W6WNX9"/>
<evidence type="ECO:0000313" key="2">
    <source>
        <dbReference type="Proteomes" id="UP001165121"/>
    </source>
</evidence>
<accession>A0A9W6WNX9</accession>
<reference evidence="1" key="1">
    <citation type="submission" date="2023-04" db="EMBL/GenBank/DDBJ databases">
        <title>Phytophthora fragariaefolia NBRC 109709.</title>
        <authorList>
            <person name="Ichikawa N."/>
            <person name="Sato H."/>
            <person name="Tonouchi N."/>
        </authorList>
    </citation>
    <scope>NUCLEOTIDE SEQUENCE</scope>
    <source>
        <strain evidence="1">NBRC 109709</strain>
    </source>
</reference>
<protein>
    <submittedName>
        <fullName evidence="1">Unnamed protein product</fullName>
    </submittedName>
</protein>
<dbReference type="EMBL" id="BSXT01000214">
    <property type="protein sequence ID" value="GMF21048.1"/>
    <property type="molecule type" value="Genomic_DNA"/>
</dbReference>
<dbReference type="InterPro" id="IPR052055">
    <property type="entry name" value="Hepadnavirus_pol/RT"/>
</dbReference>
<gene>
    <name evidence="1" type="ORF">Pfra01_000269100</name>
</gene>
<dbReference type="Proteomes" id="UP001165121">
    <property type="component" value="Unassembled WGS sequence"/>
</dbReference>
<keyword evidence="2" id="KW-1185">Reference proteome</keyword>